<dbReference type="GO" id="GO:0005743">
    <property type="term" value="C:mitochondrial inner membrane"/>
    <property type="evidence" value="ECO:0007669"/>
    <property type="project" value="UniProtKB-SubCell"/>
</dbReference>
<dbReference type="InterPro" id="IPR000872">
    <property type="entry name" value="Tafazzin"/>
</dbReference>
<name>A0A0M3K761_ANISI</name>
<evidence type="ECO:0000256" key="7">
    <source>
        <dbReference type="ARBA" id="ARBA00023128"/>
    </source>
</evidence>
<protein>
    <recommendedName>
        <fullName evidence="13">Tafazzin family protein</fullName>
    </recommendedName>
</protein>
<evidence type="ECO:0000313" key="17">
    <source>
        <dbReference type="WBParaSite" id="ASIM_0001680201-mRNA-1"/>
    </source>
</evidence>
<dbReference type="SMART" id="SM00563">
    <property type="entry name" value="PlsC"/>
    <property type="match status" value="1"/>
</dbReference>
<dbReference type="WBParaSite" id="ASIM_0001680201-mRNA-1">
    <property type="protein sequence ID" value="ASIM_0001680201-mRNA-1"/>
    <property type="gene ID" value="ASIM_0001680201"/>
</dbReference>
<evidence type="ECO:0000256" key="13">
    <source>
        <dbReference type="RuleBase" id="RU365062"/>
    </source>
</evidence>
<dbReference type="PANTHER" id="PTHR12497">
    <property type="entry name" value="TAZ PROTEIN TAFAZZIN"/>
    <property type="match status" value="1"/>
</dbReference>
<evidence type="ECO:0000256" key="2">
    <source>
        <dbReference type="ARBA" id="ARBA00010524"/>
    </source>
</evidence>
<keyword evidence="16" id="KW-1185">Reference proteome</keyword>
<dbReference type="PANTHER" id="PTHR12497:SF0">
    <property type="entry name" value="TAFAZZIN"/>
    <property type="match status" value="1"/>
</dbReference>
<dbReference type="Proteomes" id="UP000267096">
    <property type="component" value="Unassembled WGS sequence"/>
</dbReference>
<reference evidence="17" key="1">
    <citation type="submission" date="2017-02" db="UniProtKB">
        <authorList>
            <consortium name="WormBaseParasite"/>
        </authorList>
    </citation>
    <scope>IDENTIFICATION</scope>
</reference>
<dbReference type="OrthoDB" id="193467at2759"/>
<dbReference type="GO" id="GO:0047184">
    <property type="term" value="F:1-acylglycerophosphocholine O-acyltransferase activity"/>
    <property type="evidence" value="ECO:0007669"/>
    <property type="project" value="TreeGrafter"/>
</dbReference>
<dbReference type="AlphaFoldDB" id="A0A0M3K761"/>
<gene>
    <name evidence="15" type="ORF">ASIM_LOCUS16211</name>
</gene>
<comment type="catalytic activity">
    <reaction evidence="11">
        <text>1'-[1,2-diacyl-sn-glycero-3-phospho],3'-[1-acyl-sn-glycero-3-phospho]-glycerol + a 1,2-diacyl-sn-glycero-3-phosphocholine = a cardiolipin + a 1-acyl-sn-glycero-3-phosphocholine</text>
        <dbReference type="Rhea" id="RHEA:33731"/>
        <dbReference type="ChEBI" id="CHEBI:57643"/>
        <dbReference type="ChEBI" id="CHEBI:58168"/>
        <dbReference type="ChEBI" id="CHEBI:62237"/>
        <dbReference type="ChEBI" id="CHEBI:64743"/>
    </reaction>
    <physiologicalReaction direction="left-to-right" evidence="11">
        <dbReference type="Rhea" id="RHEA:33732"/>
    </physiologicalReaction>
    <physiologicalReaction direction="right-to-left" evidence="11">
        <dbReference type="Rhea" id="RHEA:33733"/>
    </physiologicalReaction>
</comment>
<evidence type="ECO:0000256" key="3">
    <source>
        <dbReference type="ARBA" id="ARBA00022679"/>
    </source>
</evidence>
<proteinExistence type="inferred from homology"/>
<evidence type="ECO:0000256" key="11">
    <source>
        <dbReference type="ARBA" id="ARBA00047906"/>
    </source>
</evidence>
<keyword evidence="9" id="KW-0012">Acyltransferase</keyword>
<feature type="domain" description="Phospholipid/glycerol acyltransferase" evidence="14">
    <location>
        <begin position="139"/>
        <end position="267"/>
    </location>
</feature>
<keyword evidence="3" id="KW-0808">Transferase</keyword>
<evidence type="ECO:0000256" key="12">
    <source>
        <dbReference type="ARBA" id="ARBA00049543"/>
    </source>
</evidence>
<keyword evidence="4" id="KW-1000">Mitochondrion outer membrane</keyword>
<evidence type="ECO:0000313" key="15">
    <source>
        <dbReference type="EMBL" id="VDK57153.1"/>
    </source>
</evidence>
<comment type="catalytic activity">
    <reaction evidence="12">
        <text>1,2-di-(9Z-octadecenoyl)-sn-glycero-3-phosphocholine + 1-hexadecanoyl-sn-glycero-3-phosphocholine = 1-hexadecanoyl-2-(9Z-octadecenoyl)-sn-glycero-3-phosphocholine + 1-(9Z-octadecenoyl)-sn-glycero-3-phosphocholine</text>
        <dbReference type="Rhea" id="RHEA:43816"/>
        <dbReference type="ChEBI" id="CHEBI:28610"/>
        <dbReference type="ChEBI" id="CHEBI:72998"/>
        <dbReference type="ChEBI" id="CHEBI:73001"/>
        <dbReference type="ChEBI" id="CHEBI:74669"/>
    </reaction>
    <physiologicalReaction direction="left-to-right" evidence="12">
        <dbReference type="Rhea" id="RHEA:43817"/>
    </physiologicalReaction>
    <physiologicalReaction direction="right-to-left" evidence="12">
        <dbReference type="Rhea" id="RHEA:43818"/>
    </physiologicalReaction>
</comment>
<evidence type="ECO:0000256" key="5">
    <source>
        <dbReference type="ARBA" id="ARBA00022792"/>
    </source>
</evidence>
<dbReference type="GO" id="GO:0007007">
    <property type="term" value="P:inner mitochondrial membrane organization"/>
    <property type="evidence" value="ECO:0007669"/>
    <property type="project" value="TreeGrafter"/>
</dbReference>
<evidence type="ECO:0000256" key="4">
    <source>
        <dbReference type="ARBA" id="ARBA00022787"/>
    </source>
</evidence>
<dbReference type="GO" id="GO:0035965">
    <property type="term" value="P:cardiolipin acyl-chain remodeling"/>
    <property type="evidence" value="ECO:0007669"/>
    <property type="project" value="TreeGrafter"/>
</dbReference>
<dbReference type="CDD" id="cd07989">
    <property type="entry name" value="LPLAT_AGPAT-like"/>
    <property type="match status" value="1"/>
</dbReference>
<dbReference type="InterPro" id="IPR002123">
    <property type="entry name" value="Plipid/glycerol_acylTrfase"/>
</dbReference>
<evidence type="ECO:0000256" key="6">
    <source>
        <dbReference type="ARBA" id="ARBA00023098"/>
    </source>
</evidence>
<evidence type="ECO:0000256" key="1">
    <source>
        <dbReference type="ARBA" id="ARBA00004137"/>
    </source>
</evidence>
<keyword evidence="8" id="KW-0472">Membrane</keyword>
<evidence type="ECO:0000256" key="9">
    <source>
        <dbReference type="ARBA" id="ARBA00023315"/>
    </source>
</evidence>
<evidence type="ECO:0000256" key="10">
    <source>
        <dbReference type="ARBA" id="ARBA00024323"/>
    </source>
</evidence>
<organism evidence="17">
    <name type="scientific">Anisakis simplex</name>
    <name type="common">Herring worm</name>
    <dbReference type="NCBI Taxonomy" id="6269"/>
    <lineage>
        <taxon>Eukaryota</taxon>
        <taxon>Metazoa</taxon>
        <taxon>Ecdysozoa</taxon>
        <taxon>Nematoda</taxon>
        <taxon>Chromadorea</taxon>
        <taxon>Rhabditida</taxon>
        <taxon>Spirurina</taxon>
        <taxon>Ascaridomorpha</taxon>
        <taxon>Ascaridoidea</taxon>
        <taxon>Anisakidae</taxon>
        <taxon>Anisakis</taxon>
        <taxon>Anisakis simplex complex</taxon>
    </lineage>
</organism>
<comment type="similarity">
    <text evidence="2 13">Belongs to the taffazin family.</text>
</comment>
<evidence type="ECO:0000259" key="14">
    <source>
        <dbReference type="SMART" id="SM00563"/>
    </source>
</evidence>
<evidence type="ECO:0000256" key="8">
    <source>
        <dbReference type="ARBA" id="ARBA00023136"/>
    </source>
</evidence>
<dbReference type="EMBL" id="UYRR01032905">
    <property type="protein sequence ID" value="VDK57153.1"/>
    <property type="molecule type" value="Genomic_DNA"/>
</dbReference>
<comment type="subcellular location">
    <subcellularLocation>
        <location evidence="1">Mitochondrion inner membrane</location>
        <topology evidence="1">Peripheral membrane protein</topology>
        <orientation evidence="1">Intermembrane side</orientation>
    </subcellularLocation>
    <subcellularLocation>
        <location evidence="10">Mitochondrion outer membrane</location>
        <topology evidence="10">Peripheral membrane protein</topology>
        <orientation evidence="10">Intermembrane side</orientation>
    </subcellularLocation>
</comment>
<keyword evidence="7" id="KW-0496">Mitochondrion</keyword>
<dbReference type="SUPFAM" id="SSF69593">
    <property type="entry name" value="Glycerol-3-phosphate (1)-acyltransferase"/>
    <property type="match status" value="1"/>
</dbReference>
<evidence type="ECO:0000313" key="16">
    <source>
        <dbReference type="Proteomes" id="UP000267096"/>
    </source>
</evidence>
<accession>A0A0M3K761</accession>
<dbReference type="PRINTS" id="PR00979">
    <property type="entry name" value="TAFAZZIN"/>
</dbReference>
<dbReference type="GO" id="GO:0005741">
    <property type="term" value="C:mitochondrial outer membrane"/>
    <property type="evidence" value="ECO:0007669"/>
    <property type="project" value="UniProtKB-SubCell"/>
</dbReference>
<reference evidence="15 16" key="2">
    <citation type="submission" date="2018-11" db="EMBL/GenBank/DDBJ databases">
        <authorList>
            <consortium name="Pathogen Informatics"/>
        </authorList>
    </citation>
    <scope>NUCLEOTIDE SEQUENCE [LARGE SCALE GENOMIC DNA]</scope>
</reference>
<keyword evidence="5" id="KW-0999">Mitochondrion inner membrane</keyword>
<sequence>MASHKKLKQLLAIVSLSDFSVMVLLRQLNYGLILSSCLKYFQFPLRTLTRRYHHFTNKVKFSNERFISLQMGGISTTDGFKFAWPFPRKPSLLYKIKSRAVMIMVETFAKSLFALNLNRITVINRERLIRLVVDRTRPLITVANHRCMIDDPLVWALFSWREFFANLSRCRYTLTAHNICFTKAWHTTLFSLGRCVPVVRGAGVRQKGVDFCIEKLADNNWVHVFPEGKVTPHPIRIKWGVARLVGYPSVVLSEFSFSCLSVIHVCLFVL</sequence>
<keyword evidence="6" id="KW-0443">Lipid metabolism</keyword>
<dbReference type="Pfam" id="PF01553">
    <property type="entry name" value="Acyltransferase"/>
    <property type="match status" value="1"/>
</dbReference>